<feature type="compositionally biased region" description="Basic and acidic residues" evidence="1">
    <location>
        <begin position="10"/>
        <end position="21"/>
    </location>
</feature>
<dbReference type="EMBL" id="JACAZE010000003">
    <property type="protein sequence ID" value="KAF7319636.1"/>
    <property type="molecule type" value="Genomic_DNA"/>
</dbReference>
<sequence>MPPKTRKKAPTHDSTREWGAVERADARTRLAALQAEIADGGDKKQLQKLRGERDKLKKKLGAYKYPVLTLPPEIVSEIFIHFVPPYPDRPPLLGDFSPFALTQICAKWRAIALSTTALWSAISVTLHRNDLLQAKLEHTKLCLERSKSHPLSIYLWSERDIPILDDFVSLFAAQSGRWEHVVFCMPFKYLDRVRNPLPLLKSVTILSMAFIHNHFDFGPTLIDINLPPVSNLHFRDEAPKLREMHLRFFAVGFVELFSFSQLTILTLTCVDLDQFAVVLRQSTSLVHCSAKLRLVDGQDARPDLSTLPPITLPHLETLILRNYIGKVPAIQSSFGVLTLPALLRLRIGESNLMPAVVGDRAPTPLNAALFEDPIPTLRALLERSKCKLHSLCINHPADDAGHLASPPQVDVVEMVARYRAAFPDIGEVVVGGELKNEWMFYDSDDDGVFEGDDDGEDSEGMTEISDDSLFAGVLGHLLG</sequence>
<evidence type="ECO:0000313" key="2">
    <source>
        <dbReference type="EMBL" id="KAF7319636.1"/>
    </source>
</evidence>
<comment type="caution">
    <text evidence="2">The sequence shown here is derived from an EMBL/GenBank/DDBJ whole genome shotgun (WGS) entry which is preliminary data.</text>
</comment>
<gene>
    <name evidence="2" type="ORF">HMN09_00304000</name>
</gene>
<protein>
    <submittedName>
        <fullName evidence="2">F-box domain-containing protein</fullName>
    </submittedName>
</protein>
<keyword evidence="3" id="KW-1185">Reference proteome</keyword>
<feature type="region of interest" description="Disordered" evidence="1">
    <location>
        <begin position="1"/>
        <end position="21"/>
    </location>
</feature>
<accession>A0A8H6WJV0</accession>
<dbReference type="OrthoDB" id="3030719at2759"/>
<dbReference type="AlphaFoldDB" id="A0A8H6WJV0"/>
<organism evidence="2 3">
    <name type="scientific">Mycena chlorophos</name>
    <name type="common">Agaric fungus</name>
    <name type="synonym">Agaricus chlorophos</name>
    <dbReference type="NCBI Taxonomy" id="658473"/>
    <lineage>
        <taxon>Eukaryota</taxon>
        <taxon>Fungi</taxon>
        <taxon>Dikarya</taxon>
        <taxon>Basidiomycota</taxon>
        <taxon>Agaricomycotina</taxon>
        <taxon>Agaricomycetes</taxon>
        <taxon>Agaricomycetidae</taxon>
        <taxon>Agaricales</taxon>
        <taxon>Marasmiineae</taxon>
        <taxon>Mycenaceae</taxon>
        <taxon>Mycena</taxon>
    </lineage>
</organism>
<name>A0A8H6WJV0_MYCCL</name>
<dbReference type="Proteomes" id="UP000613580">
    <property type="component" value="Unassembled WGS sequence"/>
</dbReference>
<reference evidence="2" key="1">
    <citation type="submission" date="2020-05" db="EMBL/GenBank/DDBJ databases">
        <title>Mycena genomes resolve the evolution of fungal bioluminescence.</title>
        <authorList>
            <person name="Tsai I.J."/>
        </authorList>
    </citation>
    <scope>NUCLEOTIDE SEQUENCE</scope>
    <source>
        <strain evidence="2">110903Hualien_Pintung</strain>
    </source>
</reference>
<evidence type="ECO:0000313" key="3">
    <source>
        <dbReference type="Proteomes" id="UP000613580"/>
    </source>
</evidence>
<proteinExistence type="predicted"/>
<evidence type="ECO:0000256" key="1">
    <source>
        <dbReference type="SAM" id="MobiDB-lite"/>
    </source>
</evidence>